<protein>
    <submittedName>
        <fullName evidence="2">Uncharacterized protein</fullName>
    </submittedName>
</protein>
<feature type="coiled-coil region" evidence="1">
    <location>
        <begin position="125"/>
        <end position="156"/>
    </location>
</feature>
<dbReference type="AlphaFoldDB" id="A0A9Q0AQI8"/>
<proteinExistence type="predicted"/>
<evidence type="ECO:0000313" key="3">
    <source>
        <dbReference type="Proteomes" id="UP000829685"/>
    </source>
</evidence>
<dbReference type="EMBL" id="JAFIMR010000010">
    <property type="protein sequence ID" value="KAI1873582.1"/>
    <property type="molecule type" value="Genomic_DNA"/>
</dbReference>
<gene>
    <name evidence="2" type="ORF">JX265_005204</name>
</gene>
<sequence length="157" mass="18561">MCYYRYRGYLQCRHADTNATPLKDLPCTTTRRLGVHCGFYLGHRVVERLDTTSDADRDYCPSCRITWIRLLEQWEDRVHAWKERMPNWRTELEQKAVFQWIDVEYKAMMRAVLSEATTGKDNRSLEVLKDRMPKLLKEAEEEIEAAALEAETKTKKA</sequence>
<reference evidence="2" key="1">
    <citation type="submission" date="2021-03" db="EMBL/GenBank/DDBJ databases">
        <title>Revisited historic fungal species revealed as producer of novel bioactive compounds through whole genome sequencing and comparative genomics.</title>
        <authorList>
            <person name="Vignolle G.A."/>
            <person name="Hochenegger N."/>
            <person name="Mach R.L."/>
            <person name="Mach-Aigner A.R."/>
            <person name="Javad Rahimi M."/>
            <person name="Salim K.A."/>
            <person name="Chan C.M."/>
            <person name="Lim L.B.L."/>
            <person name="Cai F."/>
            <person name="Druzhinina I.S."/>
            <person name="U'Ren J.M."/>
            <person name="Derntl C."/>
        </authorList>
    </citation>
    <scope>NUCLEOTIDE SEQUENCE</scope>
    <source>
        <strain evidence="2">TUCIM 5799</strain>
    </source>
</reference>
<keyword evidence="1" id="KW-0175">Coiled coil</keyword>
<accession>A0A9Q0AQI8</accession>
<name>A0A9Q0AQI8_9PEZI</name>
<evidence type="ECO:0000313" key="2">
    <source>
        <dbReference type="EMBL" id="KAI1873582.1"/>
    </source>
</evidence>
<keyword evidence="3" id="KW-1185">Reference proteome</keyword>
<comment type="caution">
    <text evidence="2">The sequence shown here is derived from an EMBL/GenBank/DDBJ whole genome shotgun (WGS) entry which is preliminary data.</text>
</comment>
<evidence type="ECO:0000256" key="1">
    <source>
        <dbReference type="SAM" id="Coils"/>
    </source>
</evidence>
<dbReference type="Proteomes" id="UP000829685">
    <property type="component" value="Unassembled WGS sequence"/>
</dbReference>
<organism evidence="2 3">
    <name type="scientific">Neoarthrinium moseri</name>
    <dbReference type="NCBI Taxonomy" id="1658444"/>
    <lineage>
        <taxon>Eukaryota</taxon>
        <taxon>Fungi</taxon>
        <taxon>Dikarya</taxon>
        <taxon>Ascomycota</taxon>
        <taxon>Pezizomycotina</taxon>
        <taxon>Sordariomycetes</taxon>
        <taxon>Xylariomycetidae</taxon>
        <taxon>Amphisphaeriales</taxon>
        <taxon>Apiosporaceae</taxon>
        <taxon>Neoarthrinium</taxon>
    </lineage>
</organism>